<dbReference type="InterPro" id="IPR011335">
    <property type="entry name" value="Restrct_endonuc-II-like"/>
</dbReference>
<dbReference type="InterPro" id="IPR003509">
    <property type="entry name" value="UPF0102_YraN-like"/>
</dbReference>
<protein>
    <recommendedName>
        <fullName evidence="2">UPF0102 protein D0Y50_14995</fullName>
    </recommendedName>
</protein>
<dbReference type="GO" id="GO:0003676">
    <property type="term" value="F:nucleic acid binding"/>
    <property type="evidence" value="ECO:0007669"/>
    <property type="project" value="InterPro"/>
</dbReference>
<name>A0A346NPU2_9ALTE</name>
<dbReference type="Pfam" id="PF02021">
    <property type="entry name" value="UPF0102"/>
    <property type="match status" value="1"/>
</dbReference>
<accession>A0A346NPU2</accession>
<gene>
    <name evidence="3" type="ORF">D0Y50_14995</name>
</gene>
<dbReference type="Proteomes" id="UP000262073">
    <property type="component" value="Chromosome"/>
</dbReference>
<dbReference type="HAMAP" id="MF_00048">
    <property type="entry name" value="UPF0102"/>
    <property type="match status" value="1"/>
</dbReference>
<evidence type="ECO:0000256" key="2">
    <source>
        <dbReference type="HAMAP-Rule" id="MF_00048"/>
    </source>
</evidence>
<dbReference type="NCBIfam" id="TIGR00252">
    <property type="entry name" value="YraN family protein"/>
    <property type="match status" value="1"/>
</dbReference>
<dbReference type="PANTHER" id="PTHR34039:SF1">
    <property type="entry name" value="UPF0102 PROTEIN YRAN"/>
    <property type="match status" value="1"/>
</dbReference>
<dbReference type="RefSeq" id="WP_108567485.1">
    <property type="nucleotide sequence ID" value="NZ_CP031769.1"/>
</dbReference>
<keyword evidence="4" id="KW-1185">Reference proteome</keyword>
<proteinExistence type="inferred from homology"/>
<organism evidence="3 4">
    <name type="scientific">Salinimonas sediminis</name>
    <dbReference type="NCBI Taxonomy" id="2303538"/>
    <lineage>
        <taxon>Bacteria</taxon>
        <taxon>Pseudomonadati</taxon>
        <taxon>Pseudomonadota</taxon>
        <taxon>Gammaproteobacteria</taxon>
        <taxon>Alteromonadales</taxon>
        <taxon>Alteromonadaceae</taxon>
        <taxon>Alteromonas/Salinimonas group</taxon>
        <taxon>Salinimonas</taxon>
    </lineage>
</organism>
<dbReference type="AlphaFoldDB" id="A0A346NPU2"/>
<dbReference type="EMBL" id="CP031769">
    <property type="protein sequence ID" value="AXR07549.1"/>
    <property type="molecule type" value="Genomic_DNA"/>
</dbReference>
<sequence>MSRRAGQLAEQQAVAYLQQQGLRFVASNVHSRFGELDIIMRDGGYWVCIEVKARASNQFGHPAETVTAAKLAKMTVTFEHFLIARGHNPNHTPIRFDVVTFNNNSLQWFKNIAG</sequence>
<dbReference type="CDD" id="cd20736">
    <property type="entry name" value="PoNe_Nuclease"/>
    <property type="match status" value="1"/>
</dbReference>
<dbReference type="Gene3D" id="3.40.1350.10">
    <property type="match status" value="1"/>
</dbReference>
<evidence type="ECO:0000313" key="4">
    <source>
        <dbReference type="Proteomes" id="UP000262073"/>
    </source>
</evidence>
<reference evidence="3 4" key="1">
    <citation type="submission" date="2018-08" db="EMBL/GenBank/DDBJ databases">
        <title>Salinimonas sediminis sp. nov., a piezophilic bacterium isolated from a deep-sea sediment sample from the New Britain Trench.</title>
        <authorList>
            <person name="Cao J."/>
        </authorList>
    </citation>
    <scope>NUCLEOTIDE SEQUENCE [LARGE SCALE GENOMIC DNA]</scope>
    <source>
        <strain evidence="3 4">N102</strain>
    </source>
</reference>
<comment type="similarity">
    <text evidence="1 2">Belongs to the UPF0102 family.</text>
</comment>
<evidence type="ECO:0000256" key="1">
    <source>
        <dbReference type="ARBA" id="ARBA00006738"/>
    </source>
</evidence>
<dbReference type="InterPro" id="IPR011856">
    <property type="entry name" value="tRNA_endonuc-like_dom_sf"/>
</dbReference>
<dbReference type="PANTHER" id="PTHR34039">
    <property type="entry name" value="UPF0102 PROTEIN YRAN"/>
    <property type="match status" value="1"/>
</dbReference>
<dbReference type="KEGG" id="salm:D0Y50_14995"/>
<dbReference type="OrthoDB" id="9794876at2"/>
<evidence type="ECO:0000313" key="3">
    <source>
        <dbReference type="EMBL" id="AXR07549.1"/>
    </source>
</evidence>
<dbReference type="SUPFAM" id="SSF52980">
    <property type="entry name" value="Restriction endonuclease-like"/>
    <property type="match status" value="1"/>
</dbReference>
<dbReference type="NCBIfam" id="NF009150">
    <property type="entry name" value="PRK12497.1-3"/>
    <property type="match status" value="1"/>
</dbReference>